<dbReference type="STRING" id="1678841.TBC1_12734"/>
<dbReference type="InterPro" id="IPR036249">
    <property type="entry name" value="Thioredoxin-like_sf"/>
</dbReference>
<dbReference type="EMBL" id="DF968183">
    <property type="protein sequence ID" value="GAP44920.1"/>
    <property type="molecule type" value="Genomic_DNA"/>
</dbReference>
<dbReference type="InterPro" id="IPR002023">
    <property type="entry name" value="NuoE-like"/>
</dbReference>
<proteinExistence type="inferred from homology"/>
<comment type="cofactor">
    <cofactor evidence="6">
        <name>[2Fe-2S] cluster</name>
        <dbReference type="ChEBI" id="CHEBI:190135"/>
    </cofactor>
</comment>
<keyword evidence="4 7" id="KW-0408">Iron</keyword>
<dbReference type="FunFam" id="1.10.10.1590:FF:000001">
    <property type="entry name" value="NADH-quinone oxidoreductase subunit E"/>
    <property type="match status" value="1"/>
</dbReference>
<keyword evidence="2 7" id="KW-0001">2Fe-2S</keyword>
<keyword evidence="8" id="KW-0830">Ubiquinone</keyword>
<evidence type="ECO:0000256" key="4">
    <source>
        <dbReference type="ARBA" id="ARBA00023004"/>
    </source>
</evidence>
<feature type="binding site" evidence="7">
    <location>
        <position position="102"/>
    </location>
    <ligand>
        <name>[2Fe-2S] cluster</name>
        <dbReference type="ChEBI" id="CHEBI:190135"/>
    </ligand>
</feature>
<dbReference type="InterPro" id="IPR041921">
    <property type="entry name" value="NuoE_N"/>
</dbReference>
<evidence type="ECO:0000256" key="1">
    <source>
        <dbReference type="ARBA" id="ARBA00010643"/>
    </source>
</evidence>
<dbReference type="InterPro" id="IPR042128">
    <property type="entry name" value="NuoE_dom"/>
</dbReference>
<comment type="similarity">
    <text evidence="1">Belongs to the complex I 24 kDa subunit family.</text>
</comment>
<name>A0A0S7C6W9_9BACT</name>
<dbReference type="GO" id="GO:0016491">
    <property type="term" value="F:oxidoreductase activity"/>
    <property type="evidence" value="ECO:0007669"/>
    <property type="project" value="InterPro"/>
</dbReference>
<sequence>MRPGFFSGCKYKIYTIEYQLTMADKIDEIIKKHINVQRDSLLPLLQDIQNELGYLSEESINRIARSLDLPTSKVYGVATFYDQFRFEPRGRFHIQICHGTACHINNSARIIQEAERLLKIKQGQTTRDGIFSLEVVNCMGACGLSPVMAVNDIYYHGIVPGDLKEIIDQCKEKISRQ</sequence>
<dbReference type="PIRSF" id="PIRSF000216">
    <property type="entry name" value="NADH_DH_24kDa"/>
    <property type="match status" value="1"/>
</dbReference>
<dbReference type="GO" id="GO:0051537">
    <property type="term" value="F:2 iron, 2 sulfur cluster binding"/>
    <property type="evidence" value="ECO:0007669"/>
    <property type="project" value="UniProtKB-KW"/>
</dbReference>
<dbReference type="Proteomes" id="UP000053091">
    <property type="component" value="Unassembled WGS sequence"/>
</dbReference>
<dbReference type="Pfam" id="PF01257">
    <property type="entry name" value="2Fe-2S_thioredx"/>
    <property type="match status" value="1"/>
</dbReference>
<keyword evidence="5 7" id="KW-0411">Iron-sulfur</keyword>
<evidence type="ECO:0000313" key="9">
    <source>
        <dbReference type="Proteomes" id="UP000053091"/>
    </source>
</evidence>
<dbReference type="PANTHER" id="PTHR43342:SF1">
    <property type="entry name" value="BIFURCATING [FEFE] HYDROGENASE GAMMA SUBUNIT"/>
    <property type="match status" value="1"/>
</dbReference>
<feature type="binding site" evidence="7">
    <location>
        <position position="138"/>
    </location>
    <ligand>
        <name>[2Fe-2S] cluster</name>
        <dbReference type="ChEBI" id="CHEBI:190135"/>
    </ligand>
</feature>
<dbReference type="InterPro" id="IPR028431">
    <property type="entry name" value="NADP_DH_HndA-like"/>
</dbReference>
<gene>
    <name evidence="8" type="ORF">TBC1_12734</name>
</gene>
<dbReference type="GO" id="GO:0046872">
    <property type="term" value="F:metal ion binding"/>
    <property type="evidence" value="ECO:0007669"/>
    <property type="project" value="UniProtKB-KW"/>
</dbReference>
<dbReference type="PANTHER" id="PTHR43342">
    <property type="entry name" value="NADH-QUINONE OXIDOREDUCTASE, E SUBUNIT"/>
    <property type="match status" value="1"/>
</dbReference>
<evidence type="ECO:0000256" key="7">
    <source>
        <dbReference type="PIRSR" id="PIRSR000216-1"/>
    </source>
</evidence>
<dbReference type="CDD" id="cd03064">
    <property type="entry name" value="TRX_Fd_NuoE"/>
    <property type="match status" value="1"/>
</dbReference>
<protein>
    <submittedName>
        <fullName evidence="8">NADH:ubiquinone oxidoreductase 24 kD subunit</fullName>
    </submittedName>
</protein>
<evidence type="ECO:0000256" key="2">
    <source>
        <dbReference type="ARBA" id="ARBA00022714"/>
    </source>
</evidence>
<evidence type="ECO:0000256" key="3">
    <source>
        <dbReference type="ARBA" id="ARBA00022723"/>
    </source>
</evidence>
<dbReference type="Gene3D" id="3.40.30.10">
    <property type="entry name" value="Glutaredoxin"/>
    <property type="match status" value="1"/>
</dbReference>
<evidence type="ECO:0000256" key="6">
    <source>
        <dbReference type="ARBA" id="ARBA00034078"/>
    </source>
</evidence>
<accession>A0A0S7C6W9</accession>
<keyword evidence="3 7" id="KW-0479">Metal-binding</keyword>
<dbReference type="Gene3D" id="1.10.10.1590">
    <property type="entry name" value="NADH-quinone oxidoreductase subunit E"/>
    <property type="match status" value="1"/>
</dbReference>
<evidence type="ECO:0000313" key="8">
    <source>
        <dbReference type="EMBL" id="GAP44920.1"/>
    </source>
</evidence>
<dbReference type="AlphaFoldDB" id="A0A0S7C6W9"/>
<feature type="binding site" evidence="7">
    <location>
        <position position="142"/>
    </location>
    <ligand>
        <name>[2Fe-2S] cluster</name>
        <dbReference type="ChEBI" id="CHEBI:190135"/>
    </ligand>
</feature>
<organism evidence="8">
    <name type="scientific">Lentimicrobium saccharophilum</name>
    <dbReference type="NCBI Taxonomy" id="1678841"/>
    <lineage>
        <taxon>Bacteria</taxon>
        <taxon>Pseudomonadati</taxon>
        <taxon>Bacteroidota</taxon>
        <taxon>Bacteroidia</taxon>
        <taxon>Bacteroidales</taxon>
        <taxon>Lentimicrobiaceae</taxon>
        <taxon>Lentimicrobium</taxon>
    </lineage>
</organism>
<reference evidence="8" key="1">
    <citation type="journal article" date="2015" name="Genome Announc.">
        <title>Draft Genome Sequence of Bacteroidales Strain TBC1, a Novel Isolate from a Methanogenic Wastewater Treatment System.</title>
        <authorList>
            <person name="Tourlousse D.M."/>
            <person name="Matsuura N."/>
            <person name="Sun L."/>
            <person name="Toyonaga M."/>
            <person name="Kuroda K."/>
            <person name="Ohashi A."/>
            <person name="Cruz R."/>
            <person name="Yamaguchi T."/>
            <person name="Sekiguchi Y."/>
        </authorList>
    </citation>
    <scope>NUCLEOTIDE SEQUENCE [LARGE SCALE GENOMIC DNA]</scope>
    <source>
        <strain evidence="8">TBC1</strain>
    </source>
</reference>
<dbReference type="SUPFAM" id="SSF52833">
    <property type="entry name" value="Thioredoxin-like"/>
    <property type="match status" value="1"/>
</dbReference>
<evidence type="ECO:0000256" key="5">
    <source>
        <dbReference type="ARBA" id="ARBA00023014"/>
    </source>
</evidence>
<feature type="binding site" evidence="7">
    <location>
        <position position="97"/>
    </location>
    <ligand>
        <name>[2Fe-2S] cluster</name>
        <dbReference type="ChEBI" id="CHEBI:190135"/>
    </ligand>
</feature>
<dbReference type="NCBIfam" id="NF005722">
    <property type="entry name" value="PRK07539.1-2"/>
    <property type="match status" value="1"/>
</dbReference>
<keyword evidence="9" id="KW-1185">Reference proteome</keyword>
<comment type="cofactor">
    <cofactor evidence="7">
        <name>[2Fe-2S] cluster</name>
        <dbReference type="ChEBI" id="CHEBI:190135"/>
    </cofactor>
    <text evidence="7">Binds 1 [2Fe-2S] cluster.</text>
</comment>